<proteinExistence type="predicted"/>
<evidence type="ECO:0000313" key="2">
    <source>
        <dbReference type="Proteomes" id="UP000286910"/>
    </source>
</evidence>
<reference evidence="1 2" key="1">
    <citation type="journal article" date="2019" name="Extremophiles">
        <title>Biogeography of thermophiles and predominance of Thermus scotoductus in domestic water heaters.</title>
        <authorList>
            <person name="Wilpiszeski R.L."/>
            <person name="Zhang Z."/>
            <person name="House C.H."/>
        </authorList>
    </citation>
    <scope>NUCLEOTIDE SEQUENCE [LARGE SCALE GENOMIC DNA]</scope>
    <source>
        <strain evidence="1 2">32_S32</strain>
    </source>
</reference>
<gene>
    <name evidence="1" type="ORF">CSW45_00905</name>
</gene>
<accession>A0A430RGD0</accession>
<name>A0A430RGD0_THESC</name>
<evidence type="ECO:0000313" key="1">
    <source>
        <dbReference type="EMBL" id="RTH07073.1"/>
    </source>
</evidence>
<sequence>MAIFFKMDQIQRSGSRRTQSLWPTTESDHYPFKGERVTMQARTERVVGRPSLTSGTSPRVADVVVSMTVRGPVFARGTVGGLSVALRAFLGLIAYGLKILLPLLPPQGGYKPMYLASPQPLLRSRYPPTIPNSPPQLTKLACQVVNYKPW</sequence>
<protein>
    <submittedName>
        <fullName evidence="1">Uncharacterized protein</fullName>
    </submittedName>
</protein>
<organism evidence="1 2">
    <name type="scientific">Thermus scotoductus</name>
    <dbReference type="NCBI Taxonomy" id="37636"/>
    <lineage>
        <taxon>Bacteria</taxon>
        <taxon>Thermotogati</taxon>
        <taxon>Deinococcota</taxon>
        <taxon>Deinococci</taxon>
        <taxon>Thermales</taxon>
        <taxon>Thermaceae</taxon>
        <taxon>Thermus</taxon>
    </lineage>
</organism>
<dbReference type="EMBL" id="PELR01000019">
    <property type="protein sequence ID" value="RTH07073.1"/>
    <property type="molecule type" value="Genomic_DNA"/>
</dbReference>
<dbReference type="Proteomes" id="UP000286910">
    <property type="component" value="Unassembled WGS sequence"/>
</dbReference>
<dbReference type="AlphaFoldDB" id="A0A430RGD0"/>
<comment type="caution">
    <text evidence="1">The sequence shown here is derived from an EMBL/GenBank/DDBJ whole genome shotgun (WGS) entry which is preliminary data.</text>
</comment>